<keyword evidence="1" id="KW-0732">Signal</keyword>
<feature type="signal peptide" evidence="1">
    <location>
        <begin position="1"/>
        <end position="24"/>
    </location>
</feature>
<protein>
    <recommendedName>
        <fullName evidence="4">DUF2782 domain-containing protein</fullName>
    </recommendedName>
</protein>
<reference evidence="2 3" key="1">
    <citation type="submission" date="2023-04" db="EMBL/GenBank/DDBJ databases">
        <title>Ottowia paracancer sp. nov., isolated from human stomach.</title>
        <authorList>
            <person name="Song Y."/>
        </authorList>
    </citation>
    <scope>NUCLEOTIDE SEQUENCE [LARGE SCALE GENOMIC DNA]</scope>
    <source>
        <strain evidence="2 3">10c7w1</strain>
    </source>
</reference>
<proteinExistence type="predicted"/>
<evidence type="ECO:0000256" key="1">
    <source>
        <dbReference type="SAM" id="SignalP"/>
    </source>
</evidence>
<evidence type="ECO:0000313" key="3">
    <source>
        <dbReference type="Proteomes" id="UP001237156"/>
    </source>
</evidence>
<feature type="chain" id="PRO_5043633442" description="DUF2782 domain-containing protein" evidence="1">
    <location>
        <begin position="25"/>
        <end position="107"/>
    </location>
</feature>
<dbReference type="EMBL" id="JARVII010000001">
    <property type="protein sequence ID" value="MDG9698259.1"/>
    <property type="molecule type" value="Genomic_DNA"/>
</dbReference>
<accession>A0AAW6RHH6</accession>
<evidence type="ECO:0008006" key="4">
    <source>
        <dbReference type="Google" id="ProtNLM"/>
    </source>
</evidence>
<evidence type="ECO:0000313" key="2">
    <source>
        <dbReference type="EMBL" id="MDG9698259.1"/>
    </source>
</evidence>
<dbReference type="Proteomes" id="UP001237156">
    <property type="component" value="Unassembled WGS sequence"/>
</dbReference>
<name>A0AAW6RHH6_9BURK</name>
<gene>
    <name evidence="2" type="ORF">QB898_00735</name>
</gene>
<keyword evidence="3" id="KW-1185">Reference proteome</keyword>
<dbReference type="AlphaFoldDB" id="A0AAW6RHH6"/>
<sequence>MSKALLTTALLAAAPAFVSVSALAQAVAGQAAPVEAAAPQPGVNESGQRVEHLRVEDGGSRIDEVRVGGQTRSISVQPKVTQLPAYDVRPARQGQQQGDRVWKIGNF</sequence>
<comment type="caution">
    <text evidence="2">The sequence shown here is derived from an EMBL/GenBank/DDBJ whole genome shotgun (WGS) entry which is preliminary data.</text>
</comment>
<organism evidence="2 3">
    <name type="scientific">Ottowia cancrivicina</name>
    <dbReference type="NCBI Taxonomy" id="3040346"/>
    <lineage>
        <taxon>Bacteria</taxon>
        <taxon>Pseudomonadati</taxon>
        <taxon>Pseudomonadota</taxon>
        <taxon>Betaproteobacteria</taxon>
        <taxon>Burkholderiales</taxon>
        <taxon>Comamonadaceae</taxon>
        <taxon>Ottowia</taxon>
    </lineage>
</organism>
<dbReference type="RefSeq" id="WP_279523403.1">
    <property type="nucleotide sequence ID" value="NZ_JARVII010000001.1"/>
</dbReference>